<evidence type="ECO:0000313" key="2">
    <source>
        <dbReference type="EMBL" id="KAH0549395.1"/>
    </source>
</evidence>
<dbReference type="EMBL" id="JAHXZJ010001864">
    <property type="protein sequence ID" value="KAH0549395.1"/>
    <property type="molecule type" value="Genomic_DNA"/>
</dbReference>
<comment type="caution">
    <text evidence="2">The sequence shown here is derived from an EMBL/GenBank/DDBJ whole genome shotgun (WGS) entry which is preliminary data.</text>
</comment>
<name>A0AAV7I9H3_COTGL</name>
<protein>
    <submittedName>
        <fullName evidence="2">Uncharacterized protein</fullName>
    </submittedName>
</protein>
<accession>A0AAV7I9H3</accession>
<evidence type="ECO:0000256" key="1">
    <source>
        <dbReference type="SAM" id="MobiDB-lite"/>
    </source>
</evidence>
<dbReference type="AlphaFoldDB" id="A0AAV7I9H3"/>
<proteinExistence type="predicted"/>
<feature type="region of interest" description="Disordered" evidence="1">
    <location>
        <begin position="47"/>
        <end position="66"/>
    </location>
</feature>
<sequence length="85" mass="9394">MRGFSPPFTSIPSARYSGGSDHIDRKDTEMEDGDECIIKKGMDIPSLIPDASEGSMQHGDSLYRKRSMPSKSIQDTFYSISSMAI</sequence>
<organism evidence="2 3">
    <name type="scientific">Cotesia glomerata</name>
    <name type="common">Lepidopteran parasitic wasp</name>
    <name type="synonym">Apanteles glomeratus</name>
    <dbReference type="NCBI Taxonomy" id="32391"/>
    <lineage>
        <taxon>Eukaryota</taxon>
        <taxon>Metazoa</taxon>
        <taxon>Ecdysozoa</taxon>
        <taxon>Arthropoda</taxon>
        <taxon>Hexapoda</taxon>
        <taxon>Insecta</taxon>
        <taxon>Pterygota</taxon>
        <taxon>Neoptera</taxon>
        <taxon>Endopterygota</taxon>
        <taxon>Hymenoptera</taxon>
        <taxon>Apocrita</taxon>
        <taxon>Ichneumonoidea</taxon>
        <taxon>Braconidae</taxon>
        <taxon>Microgastrinae</taxon>
        <taxon>Cotesia</taxon>
    </lineage>
</organism>
<evidence type="ECO:0000313" key="3">
    <source>
        <dbReference type="Proteomes" id="UP000826195"/>
    </source>
</evidence>
<dbReference type="Proteomes" id="UP000826195">
    <property type="component" value="Unassembled WGS sequence"/>
</dbReference>
<reference evidence="2 3" key="1">
    <citation type="journal article" date="2021" name="J. Hered.">
        <title>A chromosome-level genome assembly of the parasitoid wasp, Cotesia glomerata (Hymenoptera: Braconidae).</title>
        <authorList>
            <person name="Pinto B.J."/>
            <person name="Weis J.J."/>
            <person name="Gamble T."/>
            <person name="Ode P.J."/>
            <person name="Paul R."/>
            <person name="Zaspel J.M."/>
        </authorList>
    </citation>
    <scope>NUCLEOTIDE SEQUENCE [LARGE SCALE GENOMIC DNA]</scope>
    <source>
        <strain evidence="2">CgM1</strain>
    </source>
</reference>
<gene>
    <name evidence="2" type="ORF">KQX54_008906</name>
</gene>
<keyword evidence="3" id="KW-1185">Reference proteome</keyword>
<feature type="region of interest" description="Disordered" evidence="1">
    <location>
        <begin position="1"/>
        <end position="32"/>
    </location>
</feature>